<feature type="compositionally biased region" description="Low complexity" evidence="1">
    <location>
        <begin position="463"/>
        <end position="474"/>
    </location>
</feature>
<reference evidence="3 4" key="1">
    <citation type="submission" date="2018-05" db="EMBL/GenBank/DDBJ databases">
        <title>Draft genome sequence of Scytalidium lignicola DSM 105466, a ubiquitous saprotrophic fungus.</title>
        <authorList>
            <person name="Buettner E."/>
            <person name="Gebauer A.M."/>
            <person name="Hofrichter M."/>
            <person name="Liers C."/>
            <person name="Kellner H."/>
        </authorList>
    </citation>
    <scope>NUCLEOTIDE SEQUENCE [LARGE SCALE GENOMIC DNA]</scope>
    <source>
        <strain evidence="3 4">DSM 105466</strain>
    </source>
</reference>
<keyword evidence="2" id="KW-0472">Membrane</keyword>
<dbReference type="InterPro" id="IPR013952">
    <property type="entry name" value="DUF1776_fun"/>
</dbReference>
<accession>A0A3E2HHW7</accession>
<proteinExistence type="predicted"/>
<dbReference type="OMA" id="HDVRRYS"/>
<dbReference type="Gene3D" id="3.40.50.720">
    <property type="entry name" value="NAD(P)-binding Rossmann-like Domain"/>
    <property type="match status" value="1"/>
</dbReference>
<dbReference type="PANTHER" id="PTHR43313:SF1">
    <property type="entry name" value="3BETA-HYDROXYSTEROID DEHYDROGENASE DHS-16"/>
    <property type="match status" value="1"/>
</dbReference>
<dbReference type="SUPFAM" id="SSF51735">
    <property type="entry name" value="NAD(P)-binding Rossmann-fold domains"/>
    <property type="match status" value="1"/>
</dbReference>
<comment type="caution">
    <text evidence="3">The sequence shown here is derived from an EMBL/GenBank/DDBJ whole genome shotgun (WGS) entry which is preliminary data.</text>
</comment>
<keyword evidence="2" id="KW-0812">Transmembrane</keyword>
<feature type="compositionally biased region" description="Gly residues" evidence="1">
    <location>
        <begin position="475"/>
        <end position="485"/>
    </location>
</feature>
<feature type="compositionally biased region" description="Basic and acidic residues" evidence="1">
    <location>
        <begin position="499"/>
        <end position="512"/>
    </location>
</feature>
<feature type="non-terminal residue" evidence="3">
    <location>
        <position position="512"/>
    </location>
</feature>
<organism evidence="3 4">
    <name type="scientific">Scytalidium lignicola</name>
    <name type="common">Hyphomycete</name>
    <dbReference type="NCBI Taxonomy" id="5539"/>
    <lineage>
        <taxon>Eukaryota</taxon>
        <taxon>Fungi</taxon>
        <taxon>Dikarya</taxon>
        <taxon>Ascomycota</taxon>
        <taxon>Pezizomycotina</taxon>
        <taxon>Leotiomycetes</taxon>
        <taxon>Leotiomycetes incertae sedis</taxon>
        <taxon>Scytalidium</taxon>
    </lineage>
</organism>
<dbReference type="PANTHER" id="PTHR43313">
    <property type="entry name" value="SHORT-CHAIN DEHYDROGENASE/REDUCTASE FAMILY 9C"/>
    <property type="match status" value="1"/>
</dbReference>
<dbReference type="AlphaFoldDB" id="A0A3E2HHW7"/>
<gene>
    <name evidence="3" type="ORF">B7463_g3623</name>
</gene>
<dbReference type="Proteomes" id="UP000258309">
    <property type="component" value="Unassembled WGS sequence"/>
</dbReference>
<dbReference type="InterPro" id="IPR036291">
    <property type="entry name" value="NAD(P)-bd_dom_sf"/>
</dbReference>
<evidence type="ECO:0008006" key="5">
    <source>
        <dbReference type="Google" id="ProtNLM"/>
    </source>
</evidence>
<evidence type="ECO:0000256" key="1">
    <source>
        <dbReference type="SAM" id="MobiDB-lite"/>
    </source>
</evidence>
<protein>
    <recommendedName>
        <fullName evidence="5">DUF1776-domain-containing protein</fullName>
    </recommendedName>
</protein>
<evidence type="ECO:0000313" key="3">
    <source>
        <dbReference type="EMBL" id="RFU32743.1"/>
    </source>
</evidence>
<feature type="region of interest" description="Disordered" evidence="1">
    <location>
        <begin position="454"/>
        <end position="512"/>
    </location>
</feature>
<dbReference type="OrthoDB" id="5308060at2759"/>
<evidence type="ECO:0000256" key="2">
    <source>
        <dbReference type="SAM" id="Phobius"/>
    </source>
</evidence>
<evidence type="ECO:0000313" key="4">
    <source>
        <dbReference type="Proteomes" id="UP000258309"/>
    </source>
</evidence>
<keyword evidence="4" id="KW-1185">Reference proteome</keyword>
<feature type="transmembrane region" description="Helical" evidence="2">
    <location>
        <begin position="89"/>
        <end position="106"/>
    </location>
</feature>
<name>A0A3E2HHW7_SCYLI</name>
<sequence>MSADDQAFLDILSSVPNDVRRYSNEVADYIDKQAERIADSLRQTLSSSRWIPESARPKSLPPPKPSMADTSLPSSMYAQIQNWASKHKVWTAVIVVAIGGVTYHMIRRKANCKKRRARRAGNGARLEVVVIAGSPSEPITRSIALDLERRGFIVYVVCNTIEEEVLVHNESRSDIKPLMVDIVDPISAKGSLERFTEFLQVPHAAFQGAKPHHLTFRSLILIPPLNYPSAPIATFSPSTISDLLNTRLFNTILTIQTFLPTLAALPLHHPHSQSGTSTPAPKPSVLVLTPSIIPSLNPAFHALESSIVAGLASFTQVLSAELSPLSIPVTHLQLGTFDFSTFSPKNQLQTLQSQRAETLRWDESARQVYGKNFVALSSGSVGSTKGCGSVGGMSKGSSLRELNNAVFDAMVKSKGGVIRVGQGSKLYGFIGNWVPRGLVGWMLGLRRVNHTPQDEFGRGGSWGSDDGYGSSPGSAGSGRDLGGFGSEYIPVYGDLGPSDGKDTEERFWKDRP</sequence>
<dbReference type="STRING" id="5539.A0A3E2HHW7"/>
<dbReference type="Pfam" id="PF08643">
    <property type="entry name" value="DUF1776"/>
    <property type="match status" value="1"/>
</dbReference>
<dbReference type="EMBL" id="NCSJ02000049">
    <property type="protein sequence ID" value="RFU32743.1"/>
    <property type="molecule type" value="Genomic_DNA"/>
</dbReference>
<keyword evidence="2" id="KW-1133">Transmembrane helix</keyword>
<feature type="non-terminal residue" evidence="3">
    <location>
        <position position="1"/>
    </location>
</feature>